<dbReference type="EMBL" id="AJWY01000359">
    <property type="protein sequence ID" value="EKC81289.1"/>
    <property type="molecule type" value="Genomic_DNA"/>
</dbReference>
<comment type="caution">
    <text evidence="4">The sequence shown here is derived from an EMBL/GenBank/DDBJ whole genome shotgun (WGS) entry which is preliminary data.</text>
</comment>
<dbReference type="InterPro" id="IPR027417">
    <property type="entry name" value="P-loop_NTPase"/>
</dbReference>
<protein>
    <submittedName>
        <fullName evidence="4">Stage III sporulation protein AA</fullName>
    </submittedName>
</protein>
<evidence type="ECO:0000313" key="4">
    <source>
        <dbReference type="EMBL" id="EKC81289.1"/>
    </source>
</evidence>
<dbReference type="InterPro" id="IPR045735">
    <property type="entry name" value="Spore_III_AA_AAA+_ATPase"/>
</dbReference>
<accession>K1ULY4</accession>
<organism evidence="4">
    <name type="scientific">human gut metagenome</name>
    <dbReference type="NCBI Taxonomy" id="408170"/>
    <lineage>
        <taxon>unclassified sequences</taxon>
        <taxon>metagenomes</taxon>
        <taxon>organismal metagenomes</taxon>
    </lineage>
</organism>
<proteinExistence type="predicted"/>
<dbReference type="Pfam" id="PF19568">
    <property type="entry name" value="Spore_III_AA"/>
    <property type="match status" value="1"/>
</dbReference>
<dbReference type="GO" id="GO:0005524">
    <property type="term" value="F:ATP binding"/>
    <property type="evidence" value="ECO:0007669"/>
    <property type="project" value="UniProtKB-KW"/>
</dbReference>
<keyword evidence="2" id="KW-0067">ATP-binding</keyword>
<reference evidence="4" key="1">
    <citation type="journal article" date="2013" name="Environ. Microbiol.">
        <title>Microbiota from the distal guts of lean and obese adolescents exhibit partial functional redundancy besides clear differences in community structure.</title>
        <authorList>
            <person name="Ferrer M."/>
            <person name="Ruiz A."/>
            <person name="Lanza F."/>
            <person name="Haange S.B."/>
            <person name="Oberbach A."/>
            <person name="Till H."/>
            <person name="Bargiela R."/>
            <person name="Campoy C."/>
            <person name="Segura M.T."/>
            <person name="Richter M."/>
            <person name="von Bergen M."/>
            <person name="Seifert J."/>
            <person name="Suarez A."/>
        </authorList>
    </citation>
    <scope>NUCLEOTIDE SEQUENCE</scope>
</reference>
<dbReference type="PANTHER" id="PTHR20953">
    <property type="entry name" value="KINASE-RELATED"/>
    <property type="match status" value="1"/>
</dbReference>
<evidence type="ECO:0000256" key="2">
    <source>
        <dbReference type="ARBA" id="ARBA00022840"/>
    </source>
</evidence>
<feature type="non-terminal residue" evidence="4">
    <location>
        <position position="1"/>
    </location>
</feature>
<dbReference type="PANTHER" id="PTHR20953:SF3">
    <property type="entry name" value="P-LOOP CONTAINING NUCLEOSIDE TRIPHOSPHATE HYDROLASES SUPERFAMILY PROTEIN"/>
    <property type="match status" value="1"/>
</dbReference>
<dbReference type="Gene3D" id="3.40.50.300">
    <property type="entry name" value="P-loop containing nucleotide triphosphate hydrolases"/>
    <property type="match status" value="1"/>
</dbReference>
<evidence type="ECO:0000259" key="3">
    <source>
        <dbReference type="Pfam" id="PF19568"/>
    </source>
</evidence>
<gene>
    <name evidence="4" type="ORF">LEA_00496</name>
</gene>
<keyword evidence="1" id="KW-0547">Nucleotide-binding</keyword>
<sequence length="179" mass="19398">RIARQHYGAARDLMPLFESECRSRGLLIVGRALSGKTTILRDLCRCIGGMFRVSLIDERQEIAAVYNGKPCLDVGLMTDVFSGYGKSDGIIRAVRCMSPDYIVTDELGADAKSIRQAVNSGSGLIMTAHADSIEEAYRNEGIRTVIDSGAIQHIALVQSHRITAVKQLITADANAVCTI</sequence>
<name>K1ULY4_9ZZZZ</name>
<evidence type="ECO:0000256" key="1">
    <source>
        <dbReference type="ARBA" id="ARBA00022741"/>
    </source>
</evidence>
<dbReference type="AlphaFoldDB" id="K1ULY4"/>
<feature type="domain" description="Stage III sporulation protein AA AAA+ ATPase" evidence="3">
    <location>
        <begin position="1"/>
        <end position="158"/>
    </location>
</feature>
<dbReference type="SUPFAM" id="SSF52540">
    <property type="entry name" value="P-loop containing nucleoside triphosphate hydrolases"/>
    <property type="match status" value="1"/>
</dbReference>